<dbReference type="EMBL" id="JRRC01441986">
    <property type="protein sequence ID" value="KHG06019.1"/>
    <property type="molecule type" value="Genomic_DNA"/>
</dbReference>
<sequence length="37" mass="4321">MFKIIGTQNNKLIVQLGFLACQIVVKYVREVDYTHHT</sequence>
<name>A0A0B0N2K2_GOSAR</name>
<gene>
    <name evidence="1" type="ORF">F383_31908</name>
</gene>
<keyword evidence="2" id="KW-1185">Reference proteome</keyword>
<organism evidence="1 2">
    <name type="scientific">Gossypium arboreum</name>
    <name type="common">Tree cotton</name>
    <name type="synonym">Gossypium nanking</name>
    <dbReference type="NCBI Taxonomy" id="29729"/>
    <lineage>
        <taxon>Eukaryota</taxon>
        <taxon>Viridiplantae</taxon>
        <taxon>Streptophyta</taxon>
        <taxon>Embryophyta</taxon>
        <taxon>Tracheophyta</taxon>
        <taxon>Spermatophyta</taxon>
        <taxon>Magnoliopsida</taxon>
        <taxon>eudicotyledons</taxon>
        <taxon>Gunneridae</taxon>
        <taxon>Pentapetalae</taxon>
        <taxon>rosids</taxon>
        <taxon>malvids</taxon>
        <taxon>Malvales</taxon>
        <taxon>Malvaceae</taxon>
        <taxon>Malvoideae</taxon>
        <taxon>Gossypium</taxon>
    </lineage>
</organism>
<evidence type="ECO:0000313" key="1">
    <source>
        <dbReference type="EMBL" id="KHG06019.1"/>
    </source>
</evidence>
<evidence type="ECO:0000313" key="2">
    <source>
        <dbReference type="Proteomes" id="UP000032142"/>
    </source>
</evidence>
<reference evidence="2" key="1">
    <citation type="submission" date="2014-09" db="EMBL/GenBank/DDBJ databases">
        <authorList>
            <person name="Mudge J."/>
            <person name="Ramaraj T."/>
            <person name="Lindquist I.E."/>
            <person name="Bharti A.K."/>
            <person name="Sundararajan A."/>
            <person name="Cameron C.T."/>
            <person name="Woodward J.E."/>
            <person name="May G.D."/>
            <person name="Brubaker C."/>
            <person name="Broadhvest J."/>
            <person name="Wilkins T.A."/>
        </authorList>
    </citation>
    <scope>NUCLEOTIDE SEQUENCE</scope>
    <source>
        <strain evidence="2">cv. AKA8401</strain>
    </source>
</reference>
<dbReference type="AlphaFoldDB" id="A0A0B0N2K2"/>
<accession>A0A0B0N2K2</accession>
<comment type="caution">
    <text evidence="1">The sequence shown here is derived from an EMBL/GenBank/DDBJ whole genome shotgun (WGS) entry which is preliminary data.</text>
</comment>
<protein>
    <submittedName>
        <fullName evidence="1">Uncharacterized protein</fullName>
    </submittedName>
</protein>
<dbReference type="Proteomes" id="UP000032142">
    <property type="component" value="Unassembled WGS sequence"/>
</dbReference>
<proteinExistence type="predicted"/>